<sequence>MKKNSLIMLCLAFLGTLGAKAQRKTIDGQIFASGEVVGVNIINKTAGRYDISDDEGRFEIAAQVGDTLIISALQYMIKEIGIDAGIVRSKQVLVNLEDNVTALDEVRVGKVLTGNLLLDIGNSEAKREPNFYDLGIPGYTGRRKTQSERRLNEATTGGGIVPLNPIINWITGRTKQLKNRVKIEDQDLRMNRTRSELAEVLFEIDNLAELKRNEFFFFAAEDPKFLELSKQDNDLAMVEYLTAKLKEFKSRNEGQ</sequence>
<evidence type="ECO:0008006" key="4">
    <source>
        <dbReference type="Google" id="ProtNLM"/>
    </source>
</evidence>
<reference evidence="2 3" key="1">
    <citation type="submission" date="2019-08" db="EMBL/GenBank/DDBJ databases">
        <title>Genomes of Subsaximicrobium wynnwilliamsii strains.</title>
        <authorList>
            <person name="Bowman J.P."/>
        </authorList>
    </citation>
    <scope>NUCLEOTIDE SEQUENCE [LARGE SCALE GENOMIC DNA]</scope>
    <source>
        <strain evidence="2 3">2-80-2</strain>
    </source>
</reference>
<evidence type="ECO:0000313" key="3">
    <source>
        <dbReference type="Proteomes" id="UP000321578"/>
    </source>
</evidence>
<dbReference type="Proteomes" id="UP000321578">
    <property type="component" value="Unassembled WGS sequence"/>
</dbReference>
<dbReference type="EMBL" id="VORO01000004">
    <property type="protein sequence ID" value="TXD90282.1"/>
    <property type="molecule type" value="Genomic_DNA"/>
</dbReference>
<evidence type="ECO:0000256" key="1">
    <source>
        <dbReference type="SAM" id="SignalP"/>
    </source>
</evidence>
<evidence type="ECO:0000313" key="2">
    <source>
        <dbReference type="EMBL" id="TXD90282.1"/>
    </source>
</evidence>
<protein>
    <recommendedName>
        <fullName evidence="4">Carboxypeptidase-like regulatory domain-containing protein</fullName>
    </recommendedName>
</protein>
<dbReference type="InterPro" id="IPR008969">
    <property type="entry name" value="CarboxyPept-like_regulatory"/>
</dbReference>
<keyword evidence="1" id="KW-0732">Signal</keyword>
<name>A0A5C6ZKF5_9FLAO</name>
<dbReference type="SUPFAM" id="SSF49464">
    <property type="entry name" value="Carboxypeptidase regulatory domain-like"/>
    <property type="match status" value="1"/>
</dbReference>
<dbReference type="OrthoDB" id="1427655at2"/>
<accession>A0A5C6ZKF5</accession>
<gene>
    <name evidence="2" type="ORF">ESY86_05980</name>
</gene>
<organism evidence="2 3">
    <name type="scientific">Subsaximicrobium wynnwilliamsii</name>
    <dbReference type="NCBI Taxonomy" id="291179"/>
    <lineage>
        <taxon>Bacteria</taxon>
        <taxon>Pseudomonadati</taxon>
        <taxon>Bacteroidota</taxon>
        <taxon>Flavobacteriia</taxon>
        <taxon>Flavobacteriales</taxon>
        <taxon>Flavobacteriaceae</taxon>
        <taxon>Subsaximicrobium</taxon>
    </lineage>
</organism>
<dbReference type="AlphaFoldDB" id="A0A5C6ZKF5"/>
<dbReference type="RefSeq" id="WP_147085675.1">
    <property type="nucleotide sequence ID" value="NZ_VORM01000004.1"/>
</dbReference>
<keyword evidence="3" id="KW-1185">Reference proteome</keyword>
<proteinExistence type="predicted"/>
<feature type="signal peptide" evidence="1">
    <location>
        <begin position="1"/>
        <end position="21"/>
    </location>
</feature>
<comment type="caution">
    <text evidence="2">The sequence shown here is derived from an EMBL/GenBank/DDBJ whole genome shotgun (WGS) entry which is preliminary data.</text>
</comment>
<feature type="chain" id="PRO_5022677863" description="Carboxypeptidase-like regulatory domain-containing protein" evidence="1">
    <location>
        <begin position="22"/>
        <end position="255"/>
    </location>
</feature>